<dbReference type="RefSeq" id="WP_112991802.1">
    <property type="nucleotide sequence ID" value="NZ_PTLZ01000002.1"/>
</dbReference>
<dbReference type="PANTHER" id="PTHR44591:SF3">
    <property type="entry name" value="RESPONSE REGULATORY DOMAIN-CONTAINING PROTEIN"/>
    <property type="match status" value="1"/>
</dbReference>
<evidence type="ECO:0000256" key="2">
    <source>
        <dbReference type="PROSITE-ProRule" id="PRU00169"/>
    </source>
</evidence>
<dbReference type="Pfam" id="PF00072">
    <property type="entry name" value="Response_reg"/>
    <property type="match status" value="1"/>
</dbReference>
<keyword evidence="5" id="KW-1185">Reference proteome</keyword>
<protein>
    <submittedName>
        <fullName evidence="4">Response regulator receiver domain-containing protein</fullName>
    </submittedName>
</protein>
<comment type="caution">
    <text evidence="4">The sequence shown here is derived from an EMBL/GenBank/DDBJ whole genome shotgun (WGS) entry which is preliminary data.</text>
</comment>
<dbReference type="PROSITE" id="PS50110">
    <property type="entry name" value="RESPONSE_REGULATORY"/>
    <property type="match status" value="1"/>
</dbReference>
<dbReference type="Proteomes" id="UP000294737">
    <property type="component" value="Unassembled WGS sequence"/>
</dbReference>
<evidence type="ECO:0000313" key="4">
    <source>
        <dbReference type="EMBL" id="TDN89689.1"/>
    </source>
</evidence>
<keyword evidence="1" id="KW-0597">Phosphoprotein</keyword>
<sequence>MSANSFPFAARLIGFNQQETEIFDATFALDQGKGYGYFRLAEDNLQDPDLYIANAEELRALVALSDLRPSDVRPVLLVGTPTISLPYTRVERPIRWQRLFEALDNLIEKRADTLARLEASDVVMVPERRRRNRVDIDLTDPADYESLRTELPHGGAVLIIDKTPAFRDFVAEFLARYQIEVLWAKGEAEAEGACVRQRVSVVLINTSVNDVDPFRLCQTVKTARPHDKTSVIFLVSKSSDYDVDAARKASVDGFLTKPVASQHIVSALKKFMHFPR</sequence>
<dbReference type="Gene3D" id="3.40.50.2300">
    <property type="match status" value="1"/>
</dbReference>
<dbReference type="InterPro" id="IPR050595">
    <property type="entry name" value="Bact_response_regulator"/>
</dbReference>
<reference evidence="4 5" key="1">
    <citation type="submission" date="2019-03" db="EMBL/GenBank/DDBJ databases">
        <title>Genomic Encyclopedia of Type Strains, Phase IV (KMG-IV): sequencing the most valuable type-strain genomes for metagenomic binning, comparative biology and taxonomic classification.</title>
        <authorList>
            <person name="Goeker M."/>
        </authorList>
    </citation>
    <scope>NUCLEOTIDE SEQUENCE [LARGE SCALE GENOMIC DNA]</scope>
    <source>
        <strain evidence="4 5">DSM 18555</strain>
    </source>
</reference>
<dbReference type="CDD" id="cd00156">
    <property type="entry name" value="REC"/>
    <property type="match status" value="1"/>
</dbReference>
<dbReference type="AlphaFoldDB" id="A0A4R6G5B4"/>
<dbReference type="InterPro" id="IPR011006">
    <property type="entry name" value="CheY-like_superfamily"/>
</dbReference>
<name>A0A4R6G5B4_9BURK</name>
<dbReference type="SMART" id="SM00448">
    <property type="entry name" value="REC"/>
    <property type="match status" value="1"/>
</dbReference>
<dbReference type="GO" id="GO:0000160">
    <property type="term" value="P:phosphorelay signal transduction system"/>
    <property type="evidence" value="ECO:0007669"/>
    <property type="project" value="InterPro"/>
</dbReference>
<proteinExistence type="predicted"/>
<organism evidence="4 5">
    <name type="scientific">Herminiimonas fonticola</name>
    <dbReference type="NCBI Taxonomy" id="303380"/>
    <lineage>
        <taxon>Bacteria</taxon>
        <taxon>Pseudomonadati</taxon>
        <taxon>Pseudomonadota</taxon>
        <taxon>Betaproteobacteria</taxon>
        <taxon>Burkholderiales</taxon>
        <taxon>Oxalobacteraceae</taxon>
        <taxon>Herminiimonas</taxon>
    </lineage>
</organism>
<feature type="domain" description="Response regulatory" evidence="3">
    <location>
        <begin position="156"/>
        <end position="272"/>
    </location>
</feature>
<evidence type="ECO:0000259" key="3">
    <source>
        <dbReference type="PROSITE" id="PS50110"/>
    </source>
</evidence>
<dbReference type="SUPFAM" id="SSF52172">
    <property type="entry name" value="CheY-like"/>
    <property type="match status" value="1"/>
</dbReference>
<dbReference type="EMBL" id="SNWF01000005">
    <property type="protein sequence ID" value="TDN89689.1"/>
    <property type="molecule type" value="Genomic_DNA"/>
</dbReference>
<evidence type="ECO:0000256" key="1">
    <source>
        <dbReference type="ARBA" id="ARBA00022553"/>
    </source>
</evidence>
<dbReference type="PANTHER" id="PTHR44591">
    <property type="entry name" value="STRESS RESPONSE REGULATOR PROTEIN 1"/>
    <property type="match status" value="1"/>
</dbReference>
<gene>
    <name evidence="4" type="ORF">EV677_1749</name>
</gene>
<accession>A0A4R6G5B4</accession>
<evidence type="ECO:0000313" key="5">
    <source>
        <dbReference type="Proteomes" id="UP000294737"/>
    </source>
</evidence>
<dbReference type="OrthoDB" id="8755166at2"/>
<comment type="caution">
    <text evidence="2">Lacks conserved residue(s) required for the propagation of feature annotation.</text>
</comment>
<dbReference type="InterPro" id="IPR001789">
    <property type="entry name" value="Sig_transdc_resp-reg_receiver"/>
</dbReference>